<protein>
    <submittedName>
        <fullName evidence="2">Uncharacterized protein</fullName>
    </submittedName>
</protein>
<accession>A0A023BCF8</accession>
<feature type="compositionally biased region" description="Acidic residues" evidence="1">
    <location>
        <begin position="122"/>
        <end position="131"/>
    </location>
</feature>
<feature type="region of interest" description="Disordered" evidence="1">
    <location>
        <begin position="1"/>
        <end position="25"/>
    </location>
</feature>
<feature type="region of interest" description="Disordered" evidence="1">
    <location>
        <begin position="44"/>
        <end position="190"/>
    </location>
</feature>
<feature type="compositionally biased region" description="Basic and acidic residues" evidence="1">
    <location>
        <begin position="83"/>
        <end position="121"/>
    </location>
</feature>
<evidence type="ECO:0000313" key="2">
    <source>
        <dbReference type="EMBL" id="EZG83923.1"/>
    </source>
</evidence>
<dbReference type="RefSeq" id="XP_011128887.1">
    <property type="nucleotide sequence ID" value="XM_011130585.1"/>
</dbReference>
<dbReference type="EMBL" id="AFNH02000101">
    <property type="protein sequence ID" value="EZG83923.1"/>
    <property type="molecule type" value="Genomic_DNA"/>
</dbReference>
<keyword evidence="3" id="KW-1185">Reference proteome</keyword>
<organism evidence="2 3">
    <name type="scientific">Gregarina niphandrodes</name>
    <name type="common">Septate eugregarine</name>
    <dbReference type="NCBI Taxonomy" id="110365"/>
    <lineage>
        <taxon>Eukaryota</taxon>
        <taxon>Sar</taxon>
        <taxon>Alveolata</taxon>
        <taxon>Apicomplexa</taxon>
        <taxon>Conoidasida</taxon>
        <taxon>Gregarinasina</taxon>
        <taxon>Eugregarinorida</taxon>
        <taxon>Gregarinidae</taxon>
        <taxon>Gregarina</taxon>
    </lineage>
</organism>
<name>A0A023BCF8_GRENI</name>
<evidence type="ECO:0000313" key="3">
    <source>
        <dbReference type="Proteomes" id="UP000019763"/>
    </source>
</evidence>
<gene>
    <name evidence="2" type="ORF">GNI_013620</name>
</gene>
<feature type="non-terminal residue" evidence="2">
    <location>
        <position position="317"/>
    </location>
</feature>
<comment type="caution">
    <text evidence="2">The sequence shown here is derived from an EMBL/GenBank/DDBJ whole genome shotgun (WGS) entry which is preliminary data.</text>
</comment>
<dbReference type="Proteomes" id="UP000019763">
    <property type="component" value="Unassembled WGS sequence"/>
</dbReference>
<evidence type="ECO:0000256" key="1">
    <source>
        <dbReference type="SAM" id="MobiDB-lite"/>
    </source>
</evidence>
<sequence>MGLADPLLEQRRSGVKQSYSSALSPREFVGALSDPLFLKSLPSSEDYESYQECDSQPASPMVANAGRRATAPDNFSQVAHPAADLRTENLKTEGPRTDDPRTEYSRIEHPKREIGTVREEDSPLAEDTFSDEESHGRPSRLAQSGRASGAGRKVSFTAAAARSLDKAEDELNAAKHGRESGAGSRGSVSVPLPETLNQLVTSNDSIAEGLSFEGLSADGVSVDGELINGILTEGSDQNNTPSVPQNSTTRNSSVTGGILGMAPPLIPPLIPYTTAPHPKDAPSVAAAAEVSVLGDTFGGLLADEQEAAGAPSSAARA</sequence>
<feature type="compositionally biased region" description="Polar residues" evidence="1">
    <location>
        <begin position="234"/>
        <end position="252"/>
    </location>
</feature>
<dbReference type="VEuPathDB" id="CryptoDB:GNI_013620"/>
<proteinExistence type="predicted"/>
<feature type="region of interest" description="Disordered" evidence="1">
    <location>
        <begin position="231"/>
        <end position="252"/>
    </location>
</feature>
<dbReference type="AlphaFoldDB" id="A0A023BCF8"/>
<reference evidence="2" key="1">
    <citation type="submission" date="2013-12" db="EMBL/GenBank/DDBJ databases">
        <authorList>
            <person name="Omoto C.K."/>
            <person name="Sibley D."/>
            <person name="Venepally P."/>
            <person name="Hadjithomas M."/>
            <person name="Karamycheva S."/>
            <person name="Brunk B."/>
            <person name="Roos D."/>
            <person name="Caler E."/>
            <person name="Lorenzi H."/>
        </authorList>
    </citation>
    <scope>NUCLEOTIDE SEQUENCE</scope>
</reference>
<dbReference type="GeneID" id="22910751"/>